<dbReference type="SMART" id="SM00347">
    <property type="entry name" value="HTH_MARR"/>
    <property type="match status" value="1"/>
</dbReference>
<dbReference type="InterPro" id="IPR000835">
    <property type="entry name" value="HTH_MarR-typ"/>
</dbReference>
<dbReference type="GO" id="GO:0003700">
    <property type="term" value="F:DNA-binding transcription factor activity"/>
    <property type="evidence" value="ECO:0007669"/>
    <property type="project" value="InterPro"/>
</dbReference>
<dbReference type="InterPro" id="IPR036390">
    <property type="entry name" value="WH_DNA-bd_sf"/>
</dbReference>
<dbReference type="SUPFAM" id="SSF46785">
    <property type="entry name" value="Winged helix' DNA-binding domain"/>
    <property type="match status" value="1"/>
</dbReference>
<dbReference type="RefSeq" id="WP_132279696.1">
    <property type="nucleotide sequence ID" value="NZ_JAOBST010000015.1"/>
</dbReference>
<name>A0A4R4FBZ5_9FIRM</name>
<dbReference type="PANTHER" id="PTHR33164:SF43">
    <property type="entry name" value="HTH-TYPE TRANSCRIPTIONAL REPRESSOR YETL"/>
    <property type="match status" value="1"/>
</dbReference>
<protein>
    <submittedName>
        <fullName evidence="2">MarR family transcriptional regulator</fullName>
    </submittedName>
</protein>
<keyword evidence="3" id="KW-1185">Reference proteome</keyword>
<dbReference type="PANTHER" id="PTHR33164">
    <property type="entry name" value="TRANSCRIPTIONAL REGULATOR, MARR FAMILY"/>
    <property type="match status" value="1"/>
</dbReference>
<reference evidence="2 3" key="1">
    <citation type="journal article" date="2016" name="Nat. Microbiol.">
        <title>The Mouse Intestinal Bacterial Collection (miBC) provides host-specific insight into cultured diversity and functional potential of the gut microbiota.</title>
        <authorList>
            <person name="Lagkouvardos I."/>
            <person name="Pukall R."/>
            <person name="Abt B."/>
            <person name="Foesel B.U."/>
            <person name="Meier-Kolthoff J.P."/>
            <person name="Kumar N."/>
            <person name="Bresciani A."/>
            <person name="Martinez I."/>
            <person name="Just S."/>
            <person name="Ziegler C."/>
            <person name="Brugiroux S."/>
            <person name="Garzetti D."/>
            <person name="Wenning M."/>
            <person name="Bui T.P."/>
            <person name="Wang J."/>
            <person name="Hugenholtz F."/>
            <person name="Plugge C.M."/>
            <person name="Peterson D.A."/>
            <person name="Hornef M.W."/>
            <person name="Baines J.F."/>
            <person name="Smidt H."/>
            <person name="Walter J."/>
            <person name="Kristiansen K."/>
            <person name="Nielsen H.B."/>
            <person name="Haller D."/>
            <person name="Overmann J."/>
            <person name="Stecher B."/>
            <person name="Clavel T."/>
        </authorList>
    </citation>
    <scope>NUCLEOTIDE SEQUENCE [LARGE SCALE GENOMIC DNA]</scope>
    <source>
        <strain evidence="2 3">DSM 28560</strain>
    </source>
</reference>
<dbReference type="Proteomes" id="UP000295710">
    <property type="component" value="Unassembled WGS sequence"/>
</dbReference>
<dbReference type="AlphaFoldDB" id="A0A4R4FBZ5"/>
<dbReference type="EMBL" id="SMMX01000015">
    <property type="protein sequence ID" value="TDA20788.1"/>
    <property type="molecule type" value="Genomic_DNA"/>
</dbReference>
<accession>A0A4R4FBZ5</accession>
<gene>
    <name evidence="2" type="ORF">E1963_15140</name>
</gene>
<evidence type="ECO:0000313" key="3">
    <source>
        <dbReference type="Proteomes" id="UP000295710"/>
    </source>
</evidence>
<organism evidence="2 3">
    <name type="scientific">Extibacter muris</name>
    <dbReference type="NCBI Taxonomy" id="1796622"/>
    <lineage>
        <taxon>Bacteria</taxon>
        <taxon>Bacillati</taxon>
        <taxon>Bacillota</taxon>
        <taxon>Clostridia</taxon>
        <taxon>Lachnospirales</taxon>
        <taxon>Lachnospiraceae</taxon>
        <taxon>Extibacter</taxon>
    </lineage>
</organism>
<evidence type="ECO:0000259" key="1">
    <source>
        <dbReference type="SMART" id="SM00347"/>
    </source>
</evidence>
<dbReference type="InterPro" id="IPR036388">
    <property type="entry name" value="WH-like_DNA-bd_sf"/>
</dbReference>
<dbReference type="GO" id="GO:0006950">
    <property type="term" value="P:response to stress"/>
    <property type="evidence" value="ECO:0007669"/>
    <property type="project" value="TreeGrafter"/>
</dbReference>
<comment type="caution">
    <text evidence="2">The sequence shown here is derived from an EMBL/GenBank/DDBJ whole genome shotgun (WGS) entry which is preliminary data.</text>
</comment>
<dbReference type="Pfam" id="PF12802">
    <property type="entry name" value="MarR_2"/>
    <property type="match status" value="1"/>
</dbReference>
<sequence length="146" mass="16477">MDTGELLAVTHRFDIFYSRKITEVAQRYGMTKAEADVLLFLYNNPGYDTARDIVEIRHIAKSYVSKAVELLIQKECLAAEEDGKDRRVVRLRLLPGASGIIKEGRAAQECVTDAVRRGIEESDLKVFEKVLKQMCGNIKEELGDTL</sequence>
<dbReference type="Gene3D" id="1.10.10.10">
    <property type="entry name" value="Winged helix-like DNA-binding domain superfamily/Winged helix DNA-binding domain"/>
    <property type="match status" value="1"/>
</dbReference>
<proteinExistence type="predicted"/>
<feature type="domain" description="HTH marR-type" evidence="1">
    <location>
        <begin position="23"/>
        <end position="124"/>
    </location>
</feature>
<dbReference type="InterPro" id="IPR039422">
    <property type="entry name" value="MarR/SlyA-like"/>
</dbReference>
<evidence type="ECO:0000313" key="2">
    <source>
        <dbReference type="EMBL" id="TDA20788.1"/>
    </source>
</evidence>